<evidence type="ECO:0000256" key="10">
    <source>
        <dbReference type="ARBA" id="ARBA00022837"/>
    </source>
</evidence>
<dbReference type="InterPro" id="IPR037725">
    <property type="entry name" value="C2F_Ferlin"/>
</dbReference>
<keyword evidence="6" id="KW-0479">Metal-binding</keyword>
<keyword evidence="29" id="KW-1185">Reference proteome</keyword>
<dbReference type="GO" id="GO:0007605">
    <property type="term" value="P:sensory perception of sound"/>
    <property type="evidence" value="ECO:0007669"/>
    <property type="project" value="UniProtKB-KW"/>
</dbReference>
<keyword evidence="12 26" id="KW-1133">Transmembrane helix</keyword>
<evidence type="ECO:0000256" key="13">
    <source>
        <dbReference type="ARBA" id="ARBA00023018"/>
    </source>
</evidence>
<evidence type="ECO:0000256" key="18">
    <source>
        <dbReference type="ARBA" id="ARBA00023329"/>
    </source>
</evidence>
<evidence type="ECO:0000256" key="14">
    <source>
        <dbReference type="ARBA" id="ARBA00023034"/>
    </source>
</evidence>
<organism evidence="28 29">
    <name type="scientific">Camelus dromedarius</name>
    <name type="common">Dromedary</name>
    <name type="synonym">Arabian camel</name>
    <dbReference type="NCBI Taxonomy" id="9838"/>
    <lineage>
        <taxon>Eukaryota</taxon>
        <taxon>Metazoa</taxon>
        <taxon>Chordata</taxon>
        <taxon>Craniata</taxon>
        <taxon>Vertebrata</taxon>
        <taxon>Euteleostomi</taxon>
        <taxon>Mammalia</taxon>
        <taxon>Eutheria</taxon>
        <taxon>Laurasiatheria</taxon>
        <taxon>Artiodactyla</taxon>
        <taxon>Tylopoda</taxon>
        <taxon>Camelidae</taxon>
        <taxon>Camelus</taxon>
    </lineage>
</organism>
<name>A0A5N4D7L4_CAMDR</name>
<dbReference type="FunFam" id="2.60.40.150:FF:000009">
    <property type="entry name" value="dysferlin isoform X2"/>
    <property type="match status" value="1"/>
</dbReference>
<dbReference type="PANTHER" id="PTHR12546">
    <property type="entry name" value="FER-1-LIKE"/>
    <property type="match status" value="1"/>
</dbReference>
<dbReference type="CDD" id="cd04017">
    <property type="entry name" value="C2D_Ferlin"/>
    <property type="match status" value="1"/>
</dbReference>
<evidence type="ECO:0000256" key="26">
    <source>
        <dbReference type="SAM" id="Phobius"/>
    </source>
</evidence>
<evidence type="ECO:0000256" key="22">
    <source>
        <dbReference type="ARBA" id="ARBA00060434"/>
    </source>
</evidence>
<evidence type="ECO:0000256" key="11">
    <source>
        <dbReference type="ARBA" id="ARBA00022968"/>
    </source>
</evidence>
<feature type="transmembrane region" description="Helical" evidence="26">
    <location>
        <begin position="1971"/>
        <end position="1991"/>
    </location>
</feature>
<evidence type="ECO:0000256" key="20">
    <source>
        <dbReference type="ARBA" id="ARBA00056096"/>
    </source>
</evidence>
<feature type="domain" description="C2" evidence="27">
    <location>
        <begin position="1471"/>
        <end position="1600"/>
    </location>
</feature>
<feature type="domain" description="C2" evidence="27">
    <location>
        <begin position="1137"/>
        <end position="1264"/>
    </location>
</feature>
<dbReference type="GO" id="GO:0005509">
    <property type="term" value="F:calcium ion binding"/>
    <property type="evidence" value="ECO:0007669"/>
    <property type="project" value="TreeGrafter"/>
</dbReference>
<dbReference type="Pfam" id="PF08151">
    <property type="entry name" value="FerI"/>
    <property type="match status" value="1"/>
</dbReference>
<feature type="region of interest" description="Disordered" evidence="25">
    <location>
        <begin position="1302"/>
        <end position="1325"/>
    </location>
</feature>
<dbReference type="InterPro" id="IPR035892">
    <property type="entry name" value="C2_domain_sf"/>
</dbReference>
<evidence type="ECO:0000256" key="6">
    <source>
        <dbReference type="ARBA" id="ARBA00022723"/>
    </source>
</evidence>
<dbReference type="FunFam" id="2.60.40.150:FF:000054">
    <property type="entry name" value="otoferlin isoform X2"/>
    <property type="match status" value="1"/>
</dbReference>
<dbReference type="InterPro" id="IPR037724">
    <property type="entry name" value="C2E_Ferlin"/>
</dbReference>
<dbReference type="FunFam" id="2.60.40.150:FF:000081">
    <property type="entry name" value="otoferlin isoform X1"/>
    <property type="match status" value="1"/>
</dbReference>
<dbReference type="InterPro" id="IPR037720">
    <property type="entry name" value="C2B_Ferlin"/>
</dbReference>
<comment type="function">
    <text evidence="20">Key calcium ion sensor involved in the Ca(2+)-triggered synaptic vesicle-plasma membrane fusion and in the control of neurotransmitter release at these output synapses. Interacts in a calcium-dependent manner to the presynaptic SNARE proteins at ribbon synapses of cochlear inner hair cells (IHCs) to trigger exocytosis of neurotransmitter. Also essential to synaptic exocytosis in immature outer hair cells (OHCs). May also play a role within the recycling of endosomes.</text>
</comment>
<dbReference type="GO" id="GO:0035612">
    <property type="term" value="F:AP-2 adaptor complex binding"/>
    <property type="evidence" value="ECO:0007669"/>
    <property type="project" value="TreeGrafter"/>
</dbReference>
<dbReference type="EMBL" id="JWIN03000015">
    <property type="protein sequence ID" value="KAB1267128.1"/>
    <property type="molecule type" value="Genomic_DNA"/>
</dbReference>
<evidence type="ECO:0000256" key="7">
    <source>
        <dbReference type="ARBA" id="ARBA00022737"/>
    </source>
</evidence>
<evidence type="ECO:0000313" key="29">
    <source>
        <dbReference type="Proteomes" id="UP000299084"/>
    </source>
</evidence>
<keyword evidence="7" id="KW-0677">Repeat</keyword>
<feature type="domain" description="C2" evidence="27">
    <location>
        <begin position="1721"/>
        <end position="1872"/>
    </location>
</feature>
<dbReference type="SUPFAM" id="SSF49562">
    <property type="entry name" value="C2 domain (Calcium/lipid-binding domain, CaLB)"/>
    <property type="match status" value="7"/>
</dbReference>
<dbReference type="InterPro" id="IPR037722">
    <property type="entry name" value="C2C_Ferlin"/>
</dbReference>
<feature type="region of interest" description="Disordered" evidence="25">
    <location>
        <begin position="1346"/>
        <end position="1410"/>
    </location>
</feature>
<keyword evidence="14" id="KW-0333">Golgi apparatus</keyword>
<keyword evidence="16 26" id="KW-0472">Membrane</keyword>
<dbReference type="GO" id="GO:0007009">
    <property type="term" value="P:plasma membrane organization"/>
    <property type="evidence" value="ECO:0007669"/>
    <property type="project" value="TreeGrafter"/>
</dbReference>
<evidence type="ECO:0000256" key="8">
    <source>
        <dbReference type="ARBA" id="ARBA00022740"/>
    </source>
</evidence>
<dbReference type="CDD" id="cd04037">
    <property type="entry name" value="C2E_Ferlin"/>
    <property type="match status" value="1"/>
</dbReference>
<comment type="subcellular location">
    <subcellularLocation>
        <location evidence="19">Basolateral cell membrane</location>
        <topology evidence="19">Single-pass type II membrane protein</topology>
    </subcellularLocation>
    <subcellularLocation>
        <location evidence="21">Cytoplasmic vesicle</location>
        <location evidence="21">Secretory vesicle</location>
        <location evidence="21">Synaptic vesicle membrane</location>
        <topology evidence="21">Single-pass type II membrane protein</topology>
    </subcellularLocation>
    <subcellularLocation>
        <location evidence="2">Endoplasmic reticulum membrane</location>
        <topology evidence="2">Single-pass type II membrane protein</topology>
    </subcellularLocation>
    <subcellularLocation>
        <location evidence="1">Golgi apparatus membrane</location>
        <topology evidence="1">Single-pass type II membrane protein</topology>
    </subcellularLocation>
    <subcellularLocation>
        <location evidence="22">Presynaptic cell membrane</location>
        <topology evidence="22">Single-pass type II membrane protein</topology>
    </subcellularLocation>
</comment>
<dbReference type="InterPro" id="IPR055072">
    <property type="entry name" value="Ferlin_DSRM"/>
</dbReference>
<evidence type="ECO:0000313" key="28">
    <source>
        <dbReference type="EMBL" id="KAB1267128.1"/>
    </source>
</evidence>
<evidence type="ECO:0000256" key="23">
    <source>
        <dbReference type="ARBA" id="ARBA00067393"/>
    </source>
</evidence>
<keyword evidence="4" id="KW-1003">Cell membrane</keyword>
<dbReference type="CDD" id="cd04011">
    <property type="entry name" value="C2B_Ferlin"/>
    <property type="match status" value="1"/>
</dbReference>
<keyword evidence="15" id="KW-0175">Coiled coil</keyword>
<feature type="region of interest" description="Disordered" evidence="25">
    <location>
        <begin position="146"/>
        <end position="219"/>
    </location>
</feature>
<dbReference type="CDD" id="cd04018">
    <property type="entry name" value="C2C_Ferlin"/>
    <property type="match status" value="1"/>
</dbReference>
<feature type="compositionally biased region" description="Acidic residues" evidence="25">
    <location>
        <begin position="682"/>
        <end position="702"/>
    </location>
</feature>
<dbReference type="Proteomes" id="UP000299084">
    <property type="component" value="Unassembled WGS sequence"/>
</dbReference>
<dbReference type="Pfam" id="PF16165">
    <property type="entry name" value="Ferlin_C"/>
    <property type="match status" value="1"/>
</dbReference>
<keyword evidence="13" id="KW-0770">Synapse</keyword>
<feature type="compositionally biased region" description="Basic and acidic residues" evidence="25">
    <location>
        <begin position="208"/>
        <end position="217"/>
    </location>
</feature>
<reference evidence="28 29" key="1">
    <citation type="journal article" date="2019" name="Mol. Ecol. Resour.">
        <title>Improving Illumina assemblies with Hi-C and long reads: an example with the North African dromedary.</title>
        <authorList>
            <person name="Elbers J.P."/>
            <person name="Rogers M.F."/>
            <person name="Perelman P.L."/>
            <person name="Proskuryakova A.A."/>
            <person name="Serdyukova N.A."/>
            <person name="Johnson W.E."/>
            <person name="Horin P."/>
            <person name="Corander J."/>
            <person name="Murphy D."/>
            <person name="Burger P.A."/>
        </authorList>
    </citation>
    <scope>NUCLEOTIDE SEQUENCE [LARGE SCALE GENOMIC DNA]</scope>
    <source>
        <strain evidence="28">Drom800</strain>
        <tissue evidence="28">Blood</tissue>
    </source>
</reference>
<keyword evidence="5 26" id="KW-0812">Transmembrane</keyword>
<dbReference type="FunFam" id="2.60.40.150:FF:000034">
    <property type="entry name" value="otoferlin isoform X2"/>
    <property type="match status" value="1"/>
</dbReference>
<evidence type="ECO:0000256" key="19">
    <source>
        <dbReference type="ARBA" id="ARBA00037810"/>
    </source>
</evidence>
<dbReference type="InterPro" id="IPR037726">
    <property type="entry name" value="C2A_Ferlin"/>
</dbReference>
<dbReference type="InterPro" id="IPR012561">
    <property type="entry name" value="Ferlin_B-domain"/>
</dbReference>
<dbReference type="GO" id="GO:0048787">
    <property type="term" value="C:presynaptic active zone membrane"/>
    <property type="evidence" value="ECO:0007669"/>
    <property type="project" value="TreeGrafter"/>
</dbReference>
<evidence type="ECO:0000256" key="21">
    <source>
        <dbReference type="ARBA" id="ARBA00060375"/>
    </source>
</evidence>
<dbReference type="Gene3D" id="2.60.40.150">
    <property type="entry name" value="C2 domain"/>
    <property type="match status" value="6"/>
</dbReference>
<evidence type="ECO:0000256" key="5">
    <source>
        <dbReference type="ARBA" id="ARBA00022692"/>
    </source>
</evidence>
<dbReference type="FunFam" id="2.60.40.150:FF:000089">
    <property type="entry name" value="otoferlin isoform X1"/>
    <property type="match status" value="1"/>
</dbReference>
<feature type="compositionally biased region" description="Basic and acidic residues" evidence="25">
    <location>
        <begin position="1372"/>
        <end position="1385"/>
    </location>
</feature>
<dbReference type="GO" id="GO:0000139">
    <property type="term" value="C:Golgi membrane"/>
    <property type="evidence" value="ECO:0007669"/>
    <property type="project" value="UniProtKB-SubCell"/>
</dbReference>
<dbReference type="Pfam" id="PF00168">
    <property type="entry name" value="C2"/>
    <property type="match status" value="5"/>
</dbReference>
<dbReference type="InterPro" id="IPR037723">
    <property type="entry name" value="C2D_Ferlin"/>
</dbReference>
<feature type="compositionally biased region" description="Acidic residues" evidence="25">
    <location>
        <begin position="1354"/>
        <end position="1363"/>
    </location>
</feature>
<keyword evidence="17" id="KW-0966">Cell projection</keyword>
<accession>A0A5N4D7L4</accession>
<dbReference type="InterPro" id="IPR000008">
    <property type="entry name" value="C2_dom"/>
</dbReference>
<keyword evidence="8" id="KW-1009">Hearing</keyword>
<evidence type="ECO:0000256" key="2">
    <source>
        <dbReference type="ARBA" id="ARBA00004648"/>
    </source>
</evidence>
<comment type="caution">
    <text evidence="28">The sequence shown here is derived from an EMBL/GenBank/DDBJ whole genome shotgun (WGS) entry which is preliminary data.</text>
</comment>
<dbReference type="CDD" id="cd08373">
    <property type="entry name" value="C2A_Ferlin"/>
    <property type="match status" value="1"/>
</dbReference>
<evidence type="ECO:0000256" key="12">
    <source>
        <dbReference type="ARBA" id="ARBA00022989"/>
    </source>
</evidence>
<keyword evidence="10" id="KW-0106">Calcium</keyword>
<evidence type="ECO:0000256" key="25">
    <source>
        <dbReference type="SAM" id="MobiDB-lite"/>
    </source>
</evidence>
<evidence type="ECO:0000256" key="24">
    <source>
        <dbReference type="ARBA" id="ARBA00079078"/>
    </source>
</evidence>
<dbReference type="PANTHER" id="PTHR12546:SF32">
    <property type="entry name" value="OTOFERLIN"/>
    <property type="match status" value="1"/>
</dbReference>
<dbReference type="SMART" id="SM00239">
    <property type="entry name" value="C2"/>
    <property type="match status" value="5"/>
</dbReference>
<comment type="similarity">
    <text evidence="3">Belongs to the ferlin family.</text>
</comment>
<dbReference type="PROSITE" id="PS50004">
    <property type="entry name" value="C2"/>
    <property type="match status" value="6"/>
</dbReference>
<dbReference type="Pfam" id="PF22901">
    <property type="entry name" value="dsrm_Ferlin"/>
    <property type="match status" value="1"/>
</dbReference>
<evidence type="ECO:0000256" key="15">
    <source>
        <dbReference type="ARBA" id="ARBA00023054"/>
    </source>
</evidence>
<dbReference type="GO" id="GO:0016323">
    <property type="term" value="C:basolateral plasma membrane"/>
    <property type="evidence" value="ECO:0007669"/>
    <property type="project" value="UniProtKB-SubCell"/>
</dbReference>
<dbReference type="CDD" id="cd08374">
    <property type="entry name" value="C2F_Ferlin"/>
    <property type="match status" value="1"/>
</dbReference>
<dbReference type="InterPro" id="IPR037721">
    <property type="entry name" value="Ferlin"/>
</dbReference>
<evidence type="ECO:0000256" key="3">
    <source>
        <dbReference type="ARBA" id="ARBA00007561"/>
    </source>
</evidence>
<dbReference type="GO" id="GO:0016082">
    <property type="term" value="P:synaptic vesicle priming"/>
    <property type="evidence" value="ECO:0007669"/>
    <property type="project" value="TreeGrafter"/>
</dbReference>
<feature type="domain" description="C2" evidence="27">
    <location>
        <begin position="421"/>
        <end position="553"/>
    </location>
</feature>
<dbReference type="SMART" id="SM01201">
    <property type="entry name" value="FerB"/>
    <property type="match status" value="1"/>
</dbReference>
<feature type="domain" description="C2" evidence="27">
    <location>
        <begin position="257"/>
        <end position="378"/>
    </location>
</feature>
<evidence type="ECO:0000256" key="16">
    <source>
        <dbReference type="ARBA" id="ARBA00023136"/>
    </source>
</evidence>
<dbReference type="FunFam" id="2.60.40.150:FF:000118">
    <property type="entry name" value="otoferlin isoform X1"/>
    <property type="match status" value="1"/>
</dbReference>
<keyword evidence="11" id="KW-0735">Signal-anchor</keyword>
<evidence type="ECO:0000256" key="17">
    <source>
        <dbReference type="ARBA" id="ARBA00023273"/>
    </source>
</evidence>
<evidence type="ECO:0000256" key="4">
    <source>
        <dbReference type="ARBA" id="ARBA00022475"/>
    </source>
</evidence>
<dbReference type="InterPro" id="IPR012968">
    <property type="entry name" value="FerIin_dom"/>
</dbReference>
<sequence>MALLVHLKTVLELRGRGDRIAKVTFRGQSFYSRVLENCEDVADFDELSVSPQTFRWPVASSINSNEMLEIQIFNYSKVFSNKLIGTFRMVLQKVVEENHVEVTDTLIDDNNAIIKTRLCVEVRYQATDGTVGSWDDGDFLGDESIQEEEKDSQETDGLLPGSRPSSRPPGEKSFRSKGREKTKGGRDGEHKAGRSVFSAMKLGKNRPHKEEPQRQDEPAVLEMEDLDRLAIHLGDGLDPDSVSLASVTALTTNVSNKRSKPDIKMEPSAGRPMDYQVSITVIEARQLVGLNMDPVVCVEVGDDKKYTSMKESTNCPYYNEYFVFDFHVSPDVMFDKIIKISVIHSKNLLRSGTLVGSFKMDVGTVYSQPEHQFHHKWAILSDPDDISAGLKGYVKCDVAVVGKGDNIKTPHKANETDEDDIEGRNLLLPEGVPPERQWARFYVKIYRAEGLPRMNTSLMANVKKAFIGENKDLVDPYVQVFFAGQKGKTSVQKSSYEPLWNEQVVFTDLFPPLCKRMKVQIRDSDKVNDMAIGTHFIDLRKISNDGDKGFLPTLGPAWVNMYGSTRNYTLLDEHQDLNEGLGEGVSFRARLMLGLAVEILDTSNPELTSSTEVQVEQATPISESCTGKVEEFFLFGAFLEASMIDRKNGDKPITFEITIGNYGNEVDGLSRPQRPRPRKEPGDEEEVDLIQNSSDDETDEAGDLASVSSTPPMRPQITDRNYFHLPYLERKPCIYIKSWWPDQRRRLYNANIMDHIADKLEEGLNDVQEMIKTEKSYPERRLRGVLEELSCGCCRFLSLADKDQSHSSRTRLDRERLKSCMRELESMGQQAKTLRAQVKRHTVRDKLRLCQNFLQKLRFLADEPQHSIPDVFIWMMSNNKRIAYARVPSKDLLFSIVEEELGKDCAKVKTLFLKLPGKRGFGSAGWTVQAKLELYLWLGLSKQRKDFLCGLPCGFEEVKAAQGLGLHSFPPISLVYTKKQAFQLRAHMYQARSLFAADSSGLSDPFARVFFINQSQCTEVLNETLCPTWDQMLVFDNLELYGEAHELRDDPPIIVIEIYDQDTMGKADFMGRTFAKPLVKMADEAYCPPRFPPQLEYYQIYRGNATAGDLLAAFELLQIGPAGKADLPPINGPVDMDQGPIMPVPMGIRPVLSKYRIEVLFWGLRDLKRVNLAQVDRPRVDIECAGKGVQSSLIHNYKKNPNFNTLVKWFEVDLPENELLHPPLNIRVVDCRAFGRYTLVGSHTVSSLRRFVYRPPDRSAPSWNTAGEVVVNMELEVPVRKLETMVKLDATSDAVIKVDVADEEKEKKKKKKGSSEEMEEEEPDESMLDWWSKYFASIDTMKEQLRQQEASGIDLEEKEEMDNTEGLKGLMKGKEKARAAKEEKKKRAQSLGPGQVSEAPEKKKPKIDELKPSLAQVYPKELESEFDNFEDWLHTFNLLRGKTGDDEDGSTEEERIVGRFKGSLCVYKVPLPEDVSREAGYDPTYGMFQGIPSNDPINVLVRVYVVRATDLHPADINGKADPYIAIRLGKTDIRDKENYISKQLNPVFGKSFDIEASFPMESMLTVAVYDWDLVGTDDLIGETKIDLENRFYSKHRATCGISQTYSTHGYNIWRDPMKPSQIVTRLCKEGKVDGPHFGPPGRVKVSNRVFTGPSEIEDENGQRKPTEEHVALLALRHWEDIPRVGCRLVPEHVETRPLLNPDKPGIEQGRLELWVDMFPMDMPAPGTPLDISPRKPKKYELRVIVWNTDEVVLEDDDFFTGEKSSDIFVRGWLKGQQEDKQDTDVHYHSLTGEGNFNWRYLFPFDYLAAEEKIVISKKESMFSWDETEYKIPARLTLQIWDADHFSADDFLGAIELDLNRFPRGAKTAKQCTMEMATGEVDVPLVSIFKQKRVKGWWPLLARNENDEFELTGKVEAELHLLTAEEAEKNPVGLARNEPDPLEKPNRPDTAFVWFLNPLKSIKYLICTRYKWLIIKTVLALLGLLMLALFLYSLPGYMVKKLLGA</sequence>
<keyword evidence="9" id="KW-0256">Endoplasmic reticulum</keyword>
<gene>
    <name evidence="28" type="primary">Otoferlin</name>
    <name evidence="28" type="ORF">Cadr_000017913</name>
</gene>
<evidence type="ECO:0000256" key="9">
    <source>
        <dbReference type="ARBA" id="ARBA00022824"/>
    </source>
</evidence>
<feature type="compositionally biased region" description="Basic and acidic residues" evidence="25">
    <location>
        <begin position="1399"/>
        <end position="1410"/>
    </location>
</feature>
<dbReference type="SMART" id="SM01202">
    <property type="entry name" value="FerI"/>
    <property type="match status" value="1"/>
</dbReference>
<feature type="domain" description="C2" evidence="27">
    <location>
        <begin position="966"/>
        <end position="1091"/>
    </location>
</feature>
<feature type="compositionally biased region" description="Acidic residues" evidence="25">
    <location>
        <begin position="1316"/>
        <end position="1325"/>
    </location>
</feature>
<evidence type="ECO:0000259" key="27">
    <source>
        <dbReference type="PROSITE" id="PS50004"/>
    </source>
</evidence>
<dbReference type="InterPro" id="IPR032362">
    <property type="entry name" value="Ferlin_C"/>
</dbReference>
<feature type="compositionally biased region" description="Basic and acidic residues" evidence="25">
    <location>
        <begin position="169"/>
        <end position="192"/>
    </location>
</feature>
<keyword evidence="18" id="KW-0968">Cytoplasmic vesicle</keyword>
<protein>
    <recommendedName>
        <fullName evidence="23">Otoferlin</fullName>
    </recommendedName>
    <alternativeName>
        <fullName evidence="24">Fer-1-like protein 2</fullName>
    </alternativeName>
</protein>
<evidence type="ECO:0000256" key="1">
    <source>
        <dbReference type="ARBA" id="ARBA00004323"/>
    </source>
</evidence>
<dbReference type="Pfam" id="PF08150">
    <property type="entry name" value="FerB"/>
    <property type="match status" value="1"/>
</dbReference>
<dbReference type="GO" id="GO:0005789">
    <property type="term" value="C:endoplasmic reticulum membrane"/>
    <property type="evidence" value="ECO:0007669"/>
    <property type="project" value="UniProtKB-SubCell"/>
</dbReference>
<proteinExistence type="inferred from homology"/>
<dbReference type="GO" id="GO:0030672">
    <property type="term" value="C:synaptic vesicle membrane"/>
    <property type="evidence" value="ECO:0007669"/>
    <property type="project" value="UniProtKB-SubCell"/>
</dbReference>
<feature type="region of interest" description="Disordered" evidence="25">
    <location>
        <begin position="664"/>
        <end position="715"/>
    </location>
</feature>